<dbReference type="Gene3D" id="3.90.420.10">
    <property type="entry name" value="Oxidoreductase, molybdopterin-binding domain"/>
    <property type="match status" value="1"/>
</dbReference>
<dbReference type="InterPro" id="IPR036374">
    <property type="entry name" value="OxRdtase_Mopterin-bd_sf"/>
</dbReference>
<dbReference type="SUPFAM" id="SSF56524">
    <property type="entry name" value="Oxidoreductase molybdopterin-binding domain"/>
    <property type="match status" value="1"/>
</dbReference>
<organism evidence="2 3">
    <name type="scientific">Nonomuraea polychroma</name>
    <dbReference type="NCBI Taxonomy" id="46176"/>
    <lineage>
        <taxon>Bacteria</taxon>
        <taxon>Bacillati</taxon>
        <taxon>Actinomycetota</taxon>
        <taxon>Actinomycetes</taxon>
        <taxon>Streptosporangiales</taxon>
        <taxon>Streptosporangiaceae</taxon>
        <taxon>Nonomuraea</taxon>
    </lineage>
</organism>
<protein>
    <submittedName>
        <fullName evidence="2">Molybdopterin-dependent oxidoreductase-like protein</fullName>
    </submittedName>
</protein>
<sequence>MAIVSRGFRGRPSEGGGRVPPGQYLVEDFPCCRRVLCVTKWSKLDTSWAGVPLDVLFEDVETAAEYALIYSYGGCTTNLPLDDLLDGQAWTAHRFDGEELAPVHGGPAQAGGPVPRMRGGGAALGARSRHGVARSSRRRLPARVPAGLTDVAQGCARVGAGSFRGHSATEAALWRGPR</sequence>
<gene>
    <name evidence="2" type="ORF">EDD27_3970</name>
</gene>
<accession>A0A438M6W3</accession>
<dbReference type="RefSeq" id="WP_206641520.1">
    <property type="nucleotide sequence ID" value="NZ_SAUN01000001.1"/>
</dbReference>
<comment type="caution">
    <text evidence="2">The sequence shown here is derived from an EMBL/GenBank/DDBJ whole genome shotgun (WGS) entry which is preliminary data.</text>
</comment>
<proteinExistence type="predicted"/>
<dbReference type="InterPro" id="IPR000572">
    <property type="entry name" value="OxRdtase_Mopterin-bd_dom"/>
</dbReference>
<keyword evidence="3" id="KW-1185">Reference proteome</keyword>
<evidence type="ECO:0000313" key="3">
    <source>
        <dbReference type="Proteomes" id="UP000284824"/>
    </source>
</evidence>
<dbReference type="Pfam" id="PF00174">
    <property type="entry name" value="Oxidored_molyb"/>
    <property type="match status" value="1"/>
</dbReference>
<evidence type="ECO:0000313" key="2">
    <source>
        <dbReference type="EMBL" id="RVX41438.1"/>
    </source>
</evidence>
<feature type="domain" description="Oxidoreductase molybdopterin-binding" evidence="1">
    <location>
        <begin position="40"/>
        <end position="109"/>
    </location>
</feature>
<evidence type="ECO:0000259" key="1">
    <source>
        <dbReference type="Pfam" id="PF00174"/>
    </source>
</evidence>
<reference evidence="2 3" key="1">
    <citation type="submission" date="2019-01" db="EMBL/GenBank/DDBJ databases">
        <title>Sequencing the genomes of 1000 actinobacteria strains.</title>
        <authorList>
            <person name="Klenk H.-P."/>
        </authorList>
    </citation>
    <scope>NUCLEOTIDE SEQUENCE [LARGE SCALE GENOMIC DNA]</scope>
    <source>
        <strain evidence="2 3">DSM 43925</strain>
    </source>
</reference>
<dbReference type="AlphaFoldDB" id="A0A438M6W3"/>
<name>A0A438M6W3_9ACTN</name>
<dbReference type="EMBL" id="SAUN01000001">
    <property type="protein sequence ID" value="RVX41438.1"/>
    <property type="molecule type" value="Genomic_DNA"/>
</dbReference>
<dbReference type="Proteomes" id="UP000284824">
    <property type="component" value="Unassembled WGS sequence"/>
</dbReference>